<dbReference type="AlphaFoldDB" id="A0AAW2G578"/>
<evidence type="ECO:0000256" key="1">
    <source>
        <dbReference type="SAM" id="Phobius"/>
    </source>
</evidence>
<keyword evidence="1" id="KW-0472">Membrane</keyword>
<dbReference type="Proteomes" id="UP001430953">
    <property type="component" value="Unassembled WGS sequence"/>
</dbReference>
<dbReference type="EMBL" id="JADYXP020000006">
    <property type="protein sequence ID" value="KAL0122735.1"/>
    <property type="molecule type" value="Genomic_DNA"/>
</dbReference>
<keyword evidence="3" id="KW-1185">Reference proteome</keyword>
<organism evidence="2 3">
    <name type="scientific">Cardiocondyla obscurior</name>
    <dbReference type="NCBI Taxonomy" id="286306"/>
    <lineage>
        <taxon>Eukaryota</taxon>
        <taxon>Metazoa</taxon>
        <taxon>Ecdysozoa</taxon>
        <taxon>Arthropoda</taxon>
        <taxon>Hexapoda</taxon>
        <taxon>Insecta</taxon>
        <taxon>Pterygota</taxon>
        <taxon>Neoptera</taxon>
        <taxon>Endopterygota</taxon>
        <taxon>Hymenoptera</taxon>
        <taxon>Apocrita</taxon>
        <taxon>Aculeata</taxon>
        <taxon>Formicoidea</taxon>
        <taxon>Formicidae</taxon>
        <taxon>Myrmicinae</taxon>
        <taxon>Cardiocondyla</taxon>
    </lineage>
</organism>
<gene>
    <name evidence="2" type="ORF">PUN28_007437</name>
</gene>
<name>A0AAW2G578_9HYME</name>
<protein>
    <submittedName>
        <fullName evidence="2">Uncharacterized protein</fullName>
    </submittedName>
</protein>
<evidence type="ECO:0000313" key="3">
    <source>
        <dbReference type="Proteomes" id="UP001430953"/>
    </source>
</evidence>
<comment type="caution">
    <text evidence="2">The sequence shown here is derived from an EMBL/GenBank/DDBJ whole genome shotgun (WGS) entry which is preliminary data.</text>
</comment>
<sequence>MNAENARIIKENRKMKSSALLALQDCSVRIGRTRTSRNVCRNHHFSNKKNTKLFFFSATHRFFVPCYIYLYFVRIKIFSIFRHFLLGRYSSARICIYFSVSMN</sequence>
<keyword evidence="1" id="KW-1133">Transmembrane helix</keyword>
<keyword evidence="1" id="KW-0812">Transmembrane</keyword>
<accession>A0AAW2G578</accession>
<reference evidence="2 3" key="1">
    <citation type="submission" date="2023-03" db="EMBL/GenBank/DDBJ databases">
        <title>High recombination rates correlate with genetic variation in Cardiocondyla obscurior ants.</title>
        <authorList>
            <person name="Errbii M."/>
        </authorList>
    </citation>
    <scope>NUCLEOTIDE SEQUENCE [LARGE SCALE GENOMIC DNA]</scope>
    <source>
        <strain evidence="2">Alpha-2009</strain>
        <tissue evidence="2">Whole body</tissue>
    </source>
</reference>
<evidence type="ECO:0000313" key="2">
    <source>
        <dbReference type="EMBL" id="KAL0122735.1"/>
    </source>
</evidence>
<proteinExistence type="predicted"/>
<feature type="transmembrane region" description="Helical" evidence="1">
    <location>
        <begin position="53"/>
        <end position="72"/>
    </location>
</feature>